<evidence type="ECO:0000313" key="3">
    <source>
        <dbReference type="Proteomes" id="UP000521943"/>
    </source>
</evidence>
<proteinExistence type="predicted"/>
<keyword evidence="3" id="KW-1185">Reference proteome</keyword>
<accession>A0A8H6H9R4</accession>
<organism evidence="2 3">
    <name type="scientific">Ephemerocybe angulata</name>
    <dbReference type="NCBI Taxonomy" id="980116"/>
    <lineage>
        <taxon>Eukaryota</taxon>
        <taxon>Fungi</taxon>
        <taxon>Dikarya</taxon>
        <taxon>Basidiomycota</taxon>
        <taxon>Agaricomycotina</taxon>
        <taxon>Agaricomycetes</taxon>
        <taxon>Agaricomycetidae</taxon>
        <taxon>Agaricales</taxon>
        <taxon>Agaricineae</taxon>
        <taxon>Psathyrellaceae</taxon>
        <taxon>Ephemerocybe</taxon>
    </lineage>
</organism>
<sequence>MGRRGGSFEWAVPGQPAPDAQGYYTVQVLDAFRLVPNAPYSPVYAITIRALELYRATHLRCPHLAVEPFVKSLCDIYGVCYCPSLRSAFSNCYDVYLRLRRETESRVKCSLNRTGQWRRNNACAACTYHLSGEEKLKFSMLVTMDGNDSLKRILRRHLDASYAGVDDDEDEDKPRPAPQSIEREDNRDIGNDIYITREAANRWDWETRFQDGKTVEREVDIRTEEDGDSPCAGRWHNMAKEATAKAWGIFDETGIFLCLCRHGFVLALVDMVRSGELSKYPLAIVEALLDAFGNDIGCGYDIGCKFSSTLRRSALGARAEKANFTSLVGSFHGHAHNRICQLSNLAAYVKGLGLEDLEGCERFFSKSNALAGSGRYASGFHRKQGIEEYCKHVDAFETSQNLSKFIVDNYKQALSIIAGEGLLKRQMASSGIESVDEFHKWLKEEREYLEGLRTEPVTETLKMDYYASLKNLQKAHRRQCLWATQCGAFIAVDPSNPTKGPGVATRRRVEREKVDRATQAVHALEMELDIPVRWTPKSAEWKQAKVLVTQREYRQRLDELERLVVSRMFELTKVNMSQTGYKLRKHISSNLQTRSQAIRTALGHYNAAAAELDPPRPSLSWDEVVEYAFLADFDLLRDSREDIRSRPWAQPLNRALRDTYFKIERAREEIKRLHVEIKRVITHIQDEENFLIAAEEEQRHIDPLLSYQIAKYRNERTRFASTHIRRFNELAKLPGRPGESREEEEDEAELDERYHAIEATAT</sequence>
<feature type="compositionally biased region" description="Acidic residues" evidence="1">
    <location>
        <begin position="741"/>
        <end position="750"/>
    </location>
</feature>
<dbReference type="PANTHER" id="PTHR33096:SF1">
    <property type="entry name" value="CXC1-LIKE CYSTEINE CLUSTER ASSOCIATED WITH KDZ TRANSPOSASES DOMAIN-CONTAINING PROTEIN"/>
    <property type="match status" value="1"/>
</dbReference>
<dbReference type="AlphaFoldDB" id="A0A8H6H9R4"/>
<gene>
    <name evidence="2" type="ORF">DFP72DRAFT_994580</name>
</gene>
<dbReference type="InterPro" id="IPR040521">
    <property type="entry name" value="KDZ"/>
</dbReference>
<dbReference type="EMBL" id="JACGCI010000198">
    <property type="protein sequence ID" value="KAF6742162.1"/>
    <property type="molecule type" value="Genomic_DNA"/>
</dbReference>
<feature type="region of interest" description="Disordered" evidence="1">
    <location>
        <begin position="164"/>
        <end position="184"/>
    </location>
</feature>
<evidence type="ECO:0000313" key="2">
    <source>
        <dbReference type="EMBL" id="KAF6742162.1"/>
    </source>
</evidence>
<dbReference type="Pfam" id="PF18758">
    <property type="entry name" value="KDZ"/>
    <property type="match status" value="1"/>
</dbReference>
<dbReference type="Proteomes" id="UP000521943">
    <property type="component" value="Unassembled WGS sequence"/>
</dbReference>
<comment type="caution">
    <text evidence="2">The sequence shown here is derived from an EMBL/GenBank/DDBJ whole genome shotgun (WGS) entry which is preliminary data.</text>
</comment>
<protein>
    <recommendedName>
        <fullName evidence="4">CxC3 like cysteine cluster domain-containing protein</fullName>
    </recommendedName>
</protein>
<evidence type="ECO:0008006" key="4">
    <source>
        <dbReference type="Google" id="ProtNLM"/>
    </source>
</evidence>
<reference evidence="2 3" key="1">
    <citation type="submission" date="2020-07" db="EMBL/GenBank/DDBJ databases">
        <title>Comparative genomics of pyrophilous fungi reveals a link between fire events and developmental genes.</title>
        <authorList>
            <consortium name="DOE Joint Genome Institute"/>
            <person name="Steindorff A.S."/>
            <person name="Carver A."/>
            <person name="Calhoun S."/>
            <person name="Stillman K."/>
            <person name="Liu H."/>
            <person name="Lipzen A."/>
            <person name="Pangilinan J."/>
            <person name="Labutti K."/>
            <person name="Bruns T.D."/>
            <person name="Grigoriev I.V."/>
        </authorList>
    </citation>
    <scope>NUCLEOTIDE SEQUENCE [LARGE SCALE GENOMIC DNA]</scope>
    <source>
        <strain evidence="2 3">CBS 144469</strain>
    </source>
</reference>
<name>A0A8H6H9R4_9AGAR</name>
<dbReference type="OrthoDB" id="3246730at2759"/>
<dbReference type="PANTHER" id="PTHR33096">
    <property type="entry name" value="CXC2 DOMAIN-CONTAINING PROTEIN"/>
    <property type="match status" value="1"/>
</dbReference>
<evidence type="ECO:0000256" key="1">
    <source>
        <dbReference type="SAM" id="MobiDB-lite"/>
    </source>
</evidence>
<feature type="region of interest" description="Disordered" evidence="1">
    <location>
        <begin position="733"/>
        <end position="762"/>
    </location>
</feature>